<keyword evidence="1" id="KW-1133">Transmembrane helix</keyword>
<keyword evidence="1" id="KW-0472">Membrane</keyword>
<evidence type="ECO:0000256" key="1">
    <source>
        <dbReference type="SAM" id="Phobius"/>
    </source>
</evidence>
<feature type="transmembrane region" description="Helical" evidence="1">
    <location>
        <begin position="28"/>
        <end position="49"/>
    </location>
</feature>
<sequence length="59" mass="6714">MFNQLFLNFLSAANMLKSANRNIGKPLTATSASCLTVIALVIFYLYYVFGKKFDQKHHI</sequence>
<evidence type="ECO:0000313" key="3">
    <source>
        <dbReference type="Proteomes" id="UP001144204"/>
    </source>
</evidence>
<proteinExistence type="predicted"/>
<accession>A0A9W6AYD7</accession>
<reference evidence="2" key="1">
    <citation type="submission" date="2022-07" db="EMBL/GenBank/DDBJ databases">
        <authorList>
            <person name="Kouya T."/>
            <person name="Ishiyama Y."/>
        </authorList>
    </citation>
    <scope>NUCLEOTIDE SEQUENCE</scope>
    <source>
        <strain evidence="2">WR16-4</strain>
    </source>
</reference>
<keyword evidence="1" id="KW-0812">Transmembrane</keyword>
<protein>
    <submittedName>
        <fullName evidence="2">Uncharacterized protein</fullName>
    </submittedName>
</protein>
<dbReference type="Proteomes" id="UP001144204">
    <property type="component" value="Unassembled WGS sequence"/>
</dbReference>
<organism evidence="2 3">
    <name type="scientific">Philodulcilactobacillus myokoensis</name>
    <dbReference type="NCBI Taxonomy" id="2929573"/>
    <lineage>
        <taxon>Bacteria</taxon>
        <taxon>Bacillati</taxon>
        <taxon>Bacillota</taxon>
        <taxon>Bacilli</taxon>
        <taxon>Lactobacillales</taxon>
        <taxon>Lactobacillaceae</taxon>
        <taxon>Philodulcilactobacillus</taxon>
    </lineage>
</organism>
<keyword evidence="3" id="KW-1185">Reference proteome</keyword>
<gene>
    <name evidence="2" type="ORF">WR164_00910</name>
</gene>
<dbReference type="EMBL" id="BRPL01000002">
    <property type="protein sequence ID" value="GLB46112.1"/>
    <property type="molecule type" value="Genomic_DNA"/>
</dbReference>
<evidence type="ECO:0000313" key="2">
    <source>
        <dbReference type="EMBL" id="GLB46112.1"/>
    </source>
</evidence>
<name>A0A9W6AYD7_9LACO</name>
<comment type="caution">
    <text evidence="2">The sequence shown here is derived from an EMBL/GenBank/DDBJ whole genome shotgun (WGS) entry which is preliminary data.</text>
</comment>
<dbReference type="RefSeq" id="WP_286135571.1">
    <property type="nucleotide sequence ID" value="NZ_BRPL01000002.1"/>
</dbReference>
<dbReference type="AlphaFoldDB" id="A0A9W6AYD7"/>
<reference evidence="2" key="2">
    <citation type="journal article" date="2023" name="PLoS ONE">
        <title>Philodulcilactobacillus myokoensis gen. nov., sp. nov., a fructophilic, acidophilic, and agar-phobic lactic acid bacterium isolated from fermented vegetable extracts.</title>
        <authorList>
            <person name="Kouya T."/>
            <person name="Ishiyama Y."/>
            <person name="Ohashi S."/>
            <person name="Kumakubo R."/>
            <person name="Yamazaki T."/>
            <person name="Otaki T."/>
        </authorList>
    </citation>
    <scope>NUCLEOTIDE SEQUENCE</scope>
    <source>
        <strain evidence="2">WR16-4</strain>
    </source>
</reference>